<dbReference type="AlphaFoldDB" id="A0A7M2YWI4"/>
<reference evidence="1 2" key="1">
    <citation type="submission" date="2018-07" db="EMBL/GenBank/DDBJ databases">
        <title>High-quality-draft genome sequence of Gaiella occulta.</title>
        <authorList>
            <person name="Severino R."/>
            <person name="Froufe H.J.C."/>
            <person name="Rainey F.A."/>
            <person name="Barroso C."/>
            <person name="Albuquerque L."/>
            <person name="Lobo-Da-Cunha A."/>
            <person name="Da Costa M.S."/>
            <person name="Egas C."/>
        </authorList>
    </citation>
    <scope>NUCLEOTIDE SEQUENCE [LARGE SCALE GENOMIC DNA]</scope>
    <source>
        <strain evidence="1 2">F2-233</strain>
    </source>
</reference>
<sequence length="216" mass="24003">MPVSATRSPEDVLAAIESSDRFVIQQLFRPIANEYRISVPASGSSDEGEPLLFVKQKKMKIKEDIRFRLDPERDEHLFMIKSKSVFEFAGRHDVLAADGSSIGLLEKSFGKSLLRSHWRVSGPGDAGPLCEAQEKSLTVAIVRRAAGLVGDGLLALLQWLPFGFVLHRDGEEIGRYNRVLGQFRDRYVLELDPGAAGIDRRLLLAFAVALDALQDR</sequence>
<dbReference type="RefSeq" id="WP_114796428.1">
    <property type="nucleotide sequence ID" value="NZ_QQZY01000004.1"/>
</dbReference>
<evidence type="ECO:0000313" key="1">
    <source>
        <dbReference type="EMBL" id="RDI74436.1"/>
    </source>
</evidence>
<dbReference type="Pfam" id="PF04525">
    <property type="entry name" value="LOR"/>
    <property type="match status" value="1"/>
</dbReference>
<dbReference type="EMBL" id="QQZY01000004">
    <property type="protein sequence ID" value="RDI74436.1"/>
    <property type="molecule type" value="Genomic_DNA"/>
</dbReference>
<protein>
    <recommendedName>
        <fullName evidence="3">Scramblase</fullName>
    </recommendedName>
</protein>
<dbReference type="InterPro" id="IPR007612">
    <property type="entry name" value="LOR"/>
</dbReference>
<gene>
    <name evidence="1" type="ORF">Gocc_2012</name>
</gene>
<keyword evidence="2" id="KW-1185">Reference proteome</keyword>
<organism evidence="1 2">
    <name type="scientific">Gaiella occulta</name>
    <dbReference type="NCBI Taxonomy" id="1002870"/>
    <lineage>
        <taxon>Bacteria</taxon>
        <taxon>Bacillati</taxon>
        <taxon>Actinomycetota</taxon>
        <taxon>Thermoleophilia</taxon>
        <taxon>Gaiellales</taxon>
        <taxon>Gaiellaceae</taxon>
        <taxon>Gaiella</taxon>
    </lineage>
</organism>
<comment type="caution">
    <text evidence="1">The sequence shown here is derived from an EMBL/GenBank/DDBJ whole genome shotgun (WGS) entry which is preliminary data.</text>
</comment>
<dbReference type="Proteomes" id="UP000254134">
    <property type="component" value="Unassembled WGS sequence"/>
</dbReference>
<name>A0A7M2YWI4_9ACTN</name>
<proteinExistence type="predicted"/>
<evidence type="ECO:0008006" key="3">
    <source>
        <dbReference type="Google" id="ProtNLM"/>
    </source>
</evidence>
<reference evidence="2" key="2">
    <citation type="journal article" date="2019" name="MicrobiologyOpen">
        <title>High-quality draft genome sequence of Gaiella occulta isolated from a 150 meter deep mineral water borehole and comparison with the genome sequences of other deep-branching lineages of the phylum Actinobacteria.</title>
        <authorList>
            <person name="Severino R."/>
            <person name="Froufe H.J.C."/>
            <person name="Barroso C."/>
            <person name="Albuquerque L."/>
            <person name="Lobo-da-Cunha A."/>
            <person name="da Costa M.S."/>
            <person name="Egas C."/>
        </authorList>
    </citation>
    <scope>NUCLEOTIDE SEQUENCE [LARGE SCALE GENOMIC DNA]</scope>
    <source>
        <strain evidence="2">F2-233</strain>
    </source>
</reference>
<evidence type="ECO:0000313" key="2">
    <source>
        <dbReference type="Proteomes" id="UP000254134"/>
    </source>
</evidence>
<dbReference type="OrthoDB" id="572274at2"/>
<accession>A0A7M2YWI4</accession>